<dbReference type="Pfam" id="PF01795">
    <property type="entry name" value="Methyltransf_5"/>
    <property type="match status" value="1"/>
</dbReference>
<dbReference type="SUPFAM" id="SSF53335">
    <property type="entry name" value="S-adenosyl-L-methionine-dependent methyltransferases"/>
    <property type="match status" value="1"/>
</dbReference>
<dbReference type="AlphaFoldDB" id="A0A1I4QHN0"/>
<dbReference type="HAMAP" id="MF_01007">
    <property type="entry name" value="16SrRNA_methyltr_H"/>
    <property type="match status" value="1"/>
</dbReference>
<dbReference type="InterPro" id="IPR023397">
    <property type="entry name" value="SAM-dep_MeTrfase_MraW_recog"/>
</dbReference>
<dbReference type="GO" id="GO:0005737">
    <property type="term" value="C:cytoplasm"/>
    <property type="evidence" value="ECO:0007669"/>
    <property type="project" value="UniProtKB-SubCell"/>
</dbReference>
<evidence type="ECO:0000256" key="6">
    <source>
        <dbReference type="ARBA" id="ARBA00022691"/>
    </source>
</evidence>
<reference evidence="8 9" key="1">
    <citation type="submission" date="2016-10" db="EMBL/GenBank/DDBJ databases">
        <authorList>
            <person name="de Groot N.N."/>
        </authorList>
    </citation>
    <scope>NUCLEOTIDE SEQUENCE [LARGE SCALE GENOMIC DNA]</scope>
    <source>
        <strain evidence="8 9">DSM 9990</strain>
    </source>
</reference>
<evidence type="ECO:0000256" key="1">
    <source>
        <dbReference type="ARBA" id="ARBA00010396"/>
    </source>
</evidence>
<comment type="subcellular location">
    <subcellularLocation>
        <location evidence="7">Cytoplasm</location>
    </subcellularLocation>
</comment>
<comment type="similarity">
    <text evidence="1 7">Belongs to the methyltransferase superfamily. RsmH family.</text>
</comment>
<keyword evidence="2 7" id="KW-0963">Cytoplasm</keyword>
<sequence length="312" mass="35399">MVNEVLQFLLTAQRPDNQKAFFFDGTLGAGGYADALLRATSPWGVVIGVDKDPYALENCRRRFDRYIRAGRLYLLHADFRYVDRIVSRVGVDRIHGAVLDLGVSSDQLDDPERGFSFMSDGPLDMRMNPEDHLTAAHVVNNLSEHELARIFSEYGEERYARRIARAIVAHRKEKPIERTQELVKVVKSAIPARESRSRIHPATRVFQALRIYVNDELGALRDFLSRILDVMAPGAVLCILSFHSLEDRMVKRAFREWAQPCRCPPEAPMCTCGNKPGVQILTKKALFPSPEEVYKNPRARSGRLRAIRKVGP</sequence>
<dbReference type="STRING" id="39841.SAMN05660836_00024"/>
<dbReference type="FunFam" id="1.10.150.170:FF:000001">
    <property type="entry name" value="Ribosomal RNA small subunit methyltransferase H"/>
    <property type="match status" value="1"/>
</dbReference>
<dbReference type="SUPFAM" id="SSF81799">
    <property type="entry name" value="Putative methyltransferase TM0872, insert domain"/>
    <property type="match status" value="1"/>
</dbReference>
<evidence type="ECO:0000256" key="2">
    <source>
        <dbReference type="ARBA" id="ARBA00022490"/>
    </source>
</evidence>
<dbReference type="GO" id="GO:0070475">
    <property type="term" value="P:rRNA base methylation"/>
    <property type="evidence" value="ECO:0007669"/>
    <property type="project" value="UniProtKB-UniRule"/>
</dbReference>
<evidence type="ECO:0000256" key="7">
    <source>
        <dbReference type="HAMAP-Rule" id="MF_01007"/>
    </source>
</evidence>
<feature type="binding site" evidence="7">
    <location>
        <position position="100"/>
    </location>
    <ligand>
        <name>S-adenosyl-L-methionine</name>
        <dbReference type="ChEBI" id="CHEBI:59789"/>
    </ligand>
</feature>
<keyword evidence="3 7" id="KW-0698">rRNA processing</keyword>
<evidence type="ECO:0000313" key="9">
    <source>
        <dbReference type="Proteomes" id="UP000199611"/>
    </source>
</evidence>
<accession>A0A1I4QHN0</accession>
<keyword evidence="9" id="KW-1185">Reference proteome</keyword>
<dbReference type="Proteomes" id="UP000199611">
    <property type="component" value="Unassembled WGS sequence"/>
</dbReference>
<feature type="binding site" evidence="7">
    <location>
        <position position="50"/>
    </location>
    <ligand>
        <name>S-adenosyl-L-methionine</name>
        <dbReference type="ChEBI" id="CHEBI:59789"/>
    </ligand>
</feature>
<dbReference type="PANTHER" id="PTHR11265:SF0">
    <property type="entry name" value="12S RRNA N4-METHYLCYTIDINE METHYLTRANSFERASE"/>
    <property type="match status" value="1"/>
</dbReference>
<name>A0A1I4QHN0_9BACT</name>
<dbReference type="InterPro" id="IPR029063">
    <property type="entry name" value="SAM-dependent_MTases_sf"/>
</dbReference>
<dbReference type="PIRSF" id="PIRSF004486">
    <property type="entry name" value="MraW"/>
    <property type="match status" value="1"/>
</dbReference>
<dbReference type="InterPro" id="IPR002903">
    <property type="entry name" value="RsmH"/>
</dbReference>
<dbReference type="NCBIfam" id="TIGR00006">
    <property type="entry name" value="16S rRNA (cytosine(1402)-N(4))-methyltransferase RsmH"/>
    <property type="match status" value="1"/>
</dbReference>
<evidence type="ECO:0000256" key="5">
    <source>
        <dbReference type="ARBA" id="ARBA00022679"/>
    </source>
</evidence>
<dbReference type="Gene3D" id="1.10.150.170">
    <property type="entry name" value="Putative methyltransferase TM0872, insert domain"/>
    <property type="match status" value="1"/>
</dbReference>
<keyword evidence="4 7" id="KW-0489">Methyltransferase</keyword>
<gene>
    <name evidence="7" type="primary">rsmH</name>
    <name evidence="8" type="ORF">SAMN05660836_00024</name>
</gene>
<dbReference type="Gene3D" id="3.40.50.150">
    <property type="entry name" value="Vaccinia Virus protein VP39"/>
    <property type="match status" value="1"/>
</dbReference>
<proteinExistence type="inferred from homology"/>
<feature type="binding site" evidence="7">
    <location>
        <begin position="30"/>
        <end position="32"/>
    </location>
    <ligand>
        <name>S-adenosyl-L-methionine</name>
        <dbReference type="ChEBI" id="CHEBI:59789"/>
    </ligand>
</feature>
<evidence type="ECO:0000256" key="3">
    <source>
        <dbReference type="ARBA" id="ARBA00022552"/>
    </source>
</evidence>
<evidence type="ECO:0000313" key="8">
    <source>
        <dbReference type="EMBL" id="SFM39123.1"/>
    </source>
</evidence>
<comment type="catalytic activity">
    <reaction evidence="7">
        <text>cytidine(1402) in 16S rRNA + S-adenosyl-L-methionine = N(4)-methylcytidine(1402) in 16S rRNA + S-adenosyl-L-homocysteine + H(+)</text>
        <dbReference type="Rhea" id="RHEA:42928"/>
        <dbReference type="Rhea" id="RHEA-COMP:10286"/>
        <dbReference type="Rhea" id="RHEA-COMP:10287"/>
        <dbReference type="ChEBI" id="CHEBI:15378"/>
        <dbReference type="ChEBI" id="CHEBI:57856"/>
        <dbReference type="ChEBI" id="CHEBI:59789"/>
        <dbReference type="ChEBI" id="CHEBI:74506"/>
        <dbReference type="ChEBI" id="CHEBI:82748"/>
        <dbReference type="EC" id="2.1.1.199"/>
    </reaction>
</comment>
<feature type="binding site" evidence="7">
    <location>
        <position position="107"/>
    </location>
    <ligand>
        <name>S-adenosyl-L-methionine</name>
        <dbReference type="ChEBI" id="CHEBI:59789"/>
    </ligand>
</feature>
<dbReference type="EMBL" id="FOUU01000001">
    <property type="protein sequence ID" value="SFM39123.1"/>
    <property type="molecule type" value="Genomic_DNA"/>
</dbReference>
<dbReference type="EC" id="2.1.1.199" evidence="7"/>
<organism evidence="8 9">
    <name type="scientific">Thermodesulforhabdus norvegica</name>
    <dbReference type="NCBI Taxonomy" id="39841"/>
    <lineage>
        <taxon>Bacteria</taxon>
        <taxon>Pseudomonadati</taxon>
        <taxon>Thermodesulfobacteriota</taxon>
        <taxon>Syntrophobacteria</taxon>
        <taxon>Syntrophobacterales</taxon>
        <taxon>Thermodesulforhabdaceae</taxon>
        <taxon>Thermodesulforhabdus</taxon>
    </lineage>
</organism>
<feature type="binding site" evidence="7">
    <location>
        <position position="79"/>
    </location>
    <ligand>
        <name>S-adenosyl-L-methionine</name>
        <dbReference type="ChEBI" id="CHEBI:59789"/>
    </ligand>
</feature>
<dbReference type="PANTHER" id="PTHR11265">
    <property type="entry name" value="S-ADENOSYL-METHYLTRANSFERASE MRAW"/>
    <property type="match status" value="1"/>
</dbReference>
<protein>
    <recommendedName>
        <fullName evidence="7">Ribosomal RNA small subunit methyltransferase H</fullName>
        <ecNumber evidence="7">2.1.1.199</ecNumber>
    </recommendedName>
    <alternativeName>
        <fullName evidence="7">16S rRNA m(4)C1402 methyltransferase</fullName>
    </alternativeName>
    <alternativeName>
        <fullName evidence="7">rRNA (cytosine-N(4)-)-methyltransferase RsmH</fullName>
    </alternativeName>
</protein>
<evidence type="ECO:0000256" key="4">
    <source>
        <dbReference type="ARBA" id="ARBA00022603"/>
    </source>
</evidence>
<keyword evidence="5 7" id="KW-0808">Transferase</keyword>
<keyword evidence="6 7" id="KW-0949">S-adenosyl-L-methionine</keyword>
<dbReference type="GO" id="GO:0071424">
    <property type="term" value="F:rRNA (cytosine-N4-)-methyltransferase activity"/>
    <property type="evidence" value="ECO:0007669"/>
    <property type="project" value="UniProtKB-UniRule"/>
</dbReference>
<comment type="function">
    <text evidence="7">Specifically methylates the N4 position of cytidine in position 1402 (C1402) of 16S rRNA.</text>
</comment>